<dbReference type="Pfam" id="PF10865">
    <property type="entry name" value="DUF2703"/>
    <property type="match status" value="1"/>
</dbReference>
<keyword evidence="2" id="KW-1185">Reference proteome</keyword>
<comment type="caution">
    <text evidence="1">The sequence shown here is derived from an EMBL/GenBank/DDBJ whole genome shotgun (WGS) entry which is preliminary data.</text>
</comment>
<name>A0A9X4MP04_9BACT</name>
<dbReference type="InterPro" id="IPR021219">
    <property type="entry name" value="DUF2703"/>
</dbReference>
<dbReference type="RefSeq" id="WP_307633177.1">
    <property type="nucleotide sequence ID" value="NZ_JAPHEH010000001.1"/>
</dbReference>
<dbReference type="Proteomes" id="UP001154240">
    <property type="component" value="Unassembled WGS sequence"/>
</dbReference>
<evidence type="ECO:0000313" key="2">
    <source>
        <dbReference type="Proteomes" id="UP001154240"/>
    </source>
</evidence>
<proteinExistence type="predicted"/>
<gene>
    <name evidence="1" type="ORF">OLX77_08565</name>
</gene>
<organism evidence="1 2">
    <name type="scientific">Thiovibrio frasassiensis</name>
    <dbReference type="NCBI Taxonomy" id="2984131"/>
    <lineage>
        <taxon>Bacteria</taxon>
        <taxon>Pseudomonadati</taxon>
        <taxon>Thermodesulfobacteriota</taxon>
        <taxon>Desulfobulbia</taxon>
        <taxon>Desulfobulbales</taxon>
        <taxon>Thiovibrionaceae</taxon>
        <taxon>Thiovibrio</taxon>
    </lineage>
</organism>
<dbReference type="EMBL" id="JAPHEH010000001">
    <property type="protein sequence ID" value="MDG4476207.1"/>
    <property type="molecule type" value="Genomic_DNA"/>
</dbReference>
<reference evidence="1" key="1">
    <citation type="journal article" date="2022" name="bioRxiv">
        <title>Thiovibrio frasassiensisgen. nov., sp. nov., an autotrophic, elemental sulfur disproportionating bacterium isolated from sulfidic karst sediment, and proposal of Thiovibrionaceae fam. nov.</title>
        <authorList>
            <person name="Aronson H."/>
            <person name="Thomas C."/>
            <person name="Bhattacharyya M."/>
            <person name="Eckstein S."/>
            <person name="Jensen S."/>
            <person name="Barco R."/>
            <person name="Macalady J."/>
            <person name="Amend J."/>
        </authorList>
    </citation>
    <scope>NUCLEOTIDE SEQUENCE</scope>
    <source>
        <strain evidence="1">RS19-109</strain>
    </source>
</reference>
<sequence length="127" mass="14080">MKKITVEWCHLDKEGKTCDRCAETGQGIAETVQRLQVECRAKGVEILFTETKLSEAQIDQSNLILINGKPIETVLPRTTVSKSSCCSCGELTGQEESCRSIIRHGQVHEAIPREFIREAICRVAGCC</sequence>
<accession>A0A9X4MP04</accession>
<protein>
    <submittedName>
        <fullName evidence="1">DUF2703 domain-containing protein</fullName>
    </submittedName>
</protein>
<reference evidence="1" key="2">
    <citation type="submission" date="2022-10" db="EMBL/GenBank/DDBJ databases">
        <authorList>
            <person name="Aronson H.S."/>
        </authorList>
    </citation>
    <scope>NUCLEOTIDE SEQUENCE</scope>
    <source>
        <strain evidence="1">RS19-109</strain>
    </source>
</reference>
<dbReference type="AlphaFoldDB" id="A0A9X4MP04"/>
<evidence type="ECO:0000313" key="1">
    <source>
        <dbReference type="EMBL" id="MDG4476207.1"/>
    </source>
</evidence>